<sequence>MPVKKRTHLAGAGLALLCVPATTSWSFIYLLTAPDWKEKVLRLRGLVPPPRPSQEQWMASWSKVAILRAKCSRNWKKSPKLRDETLRNFSADILTDFVALIPPLGTTAGLFRWFLEVLELWCSDALGGDIVLELVGSQVRGTSCLDGYGDLDFQVSRRPGTARAYEPFTETDKLRVAQKLEQQPFITNLTIGSIAIKFSLDAVVGVMNVDLVLWRERPEEFPALRGGSNFYSNSKKINACLDEFPAAKNALIAIKRYCKYDRPKGLLLDAIAWRLWPNVKDRMDRDTLLRVPEDYTWQVQATDDEQLLHQLARFQGTDEELEEQLARFTTVVSFRFFQIMLDELRNWKSSRYFGRELQQDLSNLSDKQRDKYTSGFENIARITNTELQFRLLLGAAESRLATTSSQSHRSTLPAAAEEALKHYFSAVLDQDD</sequence>
<accession>A0A813BEI2</accession>
<name>A0A813BEI2_9DINO</name>
<proteinExistence type="predicted"/>
<dbReference type="EMBL" id="CAJNJA010069338">
    <property type="protein sequence ID" value="CAE7897558.1"/>
    <property type="molecule type" value="Genomic_DNA"/>
</dbReference>
<protein>
    <submittedName>
        <fullName evidence="1">Uncharacterized protein</fullName>
    </submittedName>
</protein>
<evidence type="ECO:0000313" key="2">
    <source>
        <dbReference type="Proteomes" id="UP000601435"/>
    </source>
</evidence>
<organism evidence="1 2">
    <name type="scientific">Symbiodinium necroappetens</name>
    <dbReference type="NCBI Taxonomy" id="1628268"/>
    <lineage>
        <taxon>Eukaryota</taxon>
        <taxon>Sar</taxon>
        <taxon>Alveolata</taxon>
        <taxon>Dinophyceae</taxon>
        <taxon>Suessiales</taxon>
        <taxon>Symbiodiniaceae</taxon>
        <taxon>Symbiodinium</taxon>
    </lineage>
</organism>
<dbReference type="OrthoDB" id="433071at2759"/>
<gene>
    <name evidence="1" type="ORF">SNEC2469_LOCUS30106</name>
</gene>
<keyword evidence="2" id="KW-1185">Reference proteome</keyword>
<dbReference type="Proteomes" id="UP000601435">
    <property type="component" value="Unassembled WGS sequence"/>
</dbReference>
<comment type="caution">
    <text evidence="1">The sequence shown here is derived from an EMBL/GenBank/DDBJ whole genome shotgun (WGS) entry which is preliminary data.</text>
</comment>
<dbReference type="AlphaFoldDB" id="A0A813BEI2"/>
<evidence type="ECO:0000313" key="1">
    <source>
        <dbReference type="EMBL" id="CAE7897558.1"/>
    </source>
</evidence>
<reference evidence="1" key="1">
    <citation type="submission" date="2021-02" db="EMBL/GenBank/DDBJ databases">
        <authorList>
            <person name="Dougan E. K."/>
            <person name="Rhodes N."/>
            <person name="Thang M."/>
            <person name="Chan C."/>
        </authorList>
    </citation>
    <scope>NUCLEOTIDE SEQUENCE</scope>
</reference>